<dbReference type="EMBL" id="CP010552">
    <property type="protein sequence ID" value="ALE52438.1"/>
    <property type="molecule type" value="Genomic_DNA"/>
</dbReference>
<evidence type="ECO:0000313" key="9">
    <source>
        <dbReference type="Proteomes" id="UP000058020"/>
    </source>
</evidence>
<dbReference type="STRING" id="1705394.SP60_03925"/>
<reference evidence="8 9" key="1">
    <citation type="journal article" date="2015" name="Genome Announc.">
        <title>Genome Sequence of 'Candidatus Thioglobus autotrophica' Strain EF1, a Chemoautotroph from the SUP05 Clade of Marine Gammaproteobacteria.</title>
        <authorList>
            <person name="Shah V."/>
            <person name="Morris R.M."/>
        </authorList>
    </citation>
    <scope>NUCLEOTIDE SEQUENCE [LARGE SCALE GENOMIC DNA]</scope>
    <source>
        <strain evidence="8 9">EF1</strain>
    </source>
</reference>
<organism evidence="8 9">
    <name type="scientific">Candidatus Thioglobus autotrophicus</name>
    <dbReference type="NCBI Taxonomy" id="1705394"/>
    <lineage>
        <taxon>Bacteria</taxon>
        <taxon>Pseudomonadati</taxon>
        <taxon>Pseudomonadota</taxon>
        <taxon>Gammaproteobacteria</taxon>
        <taxon>Candidatus Pseudothioglobaceae</taxon>
        <taxon>Candidatus Thioglobus</taxon>
    </lineage>
</organism>
<dbReference type="PANTHER" id="PTHR30352">
    <property type="entry name" value="PYRUVATE FORMATE-LYASE-ACTIVATING ENZYME"/>
    <property type="match status" value="1"/>
</dbReference>
<evidence type="ECO:0000256" key="5">
    <source>
        <dbReference type="ARBA" id="ARBA00023004"/>
    </source>
</evidence>
<evidence type="ECO:0000256" key="1">
    <source>
        <dbReference type="ARBA" id="ARBA00001966"/>
    </source>
</evidence>
<comment type="cofactor">
    <cofactor evidence="1">
        <name>[4Fe-4S] cluster</name>
        <dbReference type="ChEBI" id="CHEBI:49883"/>
    </cofactor>
</comment>
<keyword evidence="3" id="KW-0949">S-adenosyl-L-methionine</keyword>
<feature type="domain" description="Radical SAM core" evidence="7">
    <location>
        <begin position="15"/>
        <end position="205"/>
    </location>
</feature>
<dbReference type="InterPro" id="IPR034457">
    <property type="entry name" value="Organic_radical-activating"/>
</dbReference>
<dbReference type="InterPro" id="IPR058240">
    <property type="entry name" value="rSAM_sf"/>
</dbReference>
<dbReference type="Pfam" id="PF04055">
    <property type="entry name" value="Radical_SAM"/>
    <property type="match status" value="1"/>
</dbReference>
<dbReference type="OrthoDB" id="9782387at2"/>
<dbReference type="GO" id="GO:0051539">
    <property type="term" value="F:4 iron, 4 sulfur cluster binding"/>
    <property type="evidence" value="ECO:0007669"/>
    <property type="project" value="UniProtKB-KW"/>
</dbReference>
<dbReference type="Proteomes" id="UP000058020">
    <property type="component" value="Chromosome"/>
</dbReference>
<evidence type="ECO:0000259" key="7">
    <source>
        <dbReference type="PROSITE" id="PS51918"/>
    </source>
</evidence>
<dbReference type="RefSeq" id="WP_053951387.1">
    <property type="nucleotide sequence ID" value="NZ_CP010552.1"/>
</dbReference>
<evidence type="ECO:0000256" key="6">
    <source>
        <dbReference type="ARBA" id="ARBA00023014"/>
    </source>
</evidence>
<keyword evidence="6" id="KW-0411">Iron-sulfur</keyword>
<accession>A0A0M4NIQ5</accession>
<dbReference type="GO" id="GO:0003824">
    <property type="term" value="F:catalytic activity"/>
    <property type="evidence" value="ECO:0007669"/>
    <property type="project" value="InterPro"/>
</dbReference>
<evidence type="ECO:0000313" key="8">
    <source>
        <dbReference type="EMBL" id="ALE52438.1"/>
    </source>
</evidence>
<dbReference type="GO" id="GO:0046872">
    <property type="term" value="F:metal ion binding"/>
    <property type="evidence" value="ECO:0007669"/>
    <property type="project" value="UniProtKB-KW"/>
</dbReference>
<keyword evidence="5" id="KW-0408">Iron</keyword>
<sequence length="205" mass="23300">MAIHVGGFEPLTTIDYPDNLSCVVFTQGCPWRCGYCHNHDLIAANKPTAFDWDDILKFIKARQGLLDAVVFSGGEPCLQSDLLQAITQVKELGFKVGLHTGGAYPQRLRRCLPLVDWVGFDIKHLPLHYDLVTQTPHSAQRAWQSLELLLESGVDQQLRITRHPSLMSDEELAQLQRLIRRQYHQELIVQACNTSQCLDEKLRLI</sequence>
<proteinExistence type="predicted"/>
<dbReference type="KEGG" id="tho:SP60_03925"/>
<dbReference type="SUPFAM" id="SSF102114">
    <property type="entry name" value="Radical SAM enzymes"/>
    <property type="match status" value="1"/>
</dbReference>
<dbReference type="InterPro" id="IPR012840">
    <property type="entry name" value="NrdG2"/>
</dbReference>
<evidence type="ECO:0000256" key="4">
    <source>
        <dbReference type="ARBA" id="ARBA00022723"/>
    </source>
</evidence>
<gene>
    <name evidence="8" type="ORF">SP60_03925</name>
</gene>
<name>A0A0M4NIQ5_9GAMM</name>
<dbReference type="PATRIC" id="fig|1705394.5.peg.788"/>
<dbReference type="SFLD" id="SFLDG01094">
    <property type="entry name" value="Uncharacterised_Radical_SAM_Su"/>
    <property type="match status" value="1"/>
</dbReference>
<dbReference type="InterPro" id="IPR007197">
    <property type="entry name" value="rSAM"/>
</dbReference>
<dbReference type="Gene3D" id="3.20.20.70">
    <property type="entry name" value="Aldolase class I"/>
    <property type="match status" value="1"/>
</dbReference>
<protein>
    <recommendedName>
        <fullName evidence="7">Radical SAM core domain-containing protein</fullName>
    </recommendedName>
</protein>
<keyword evidence="2" id="KW-0004">4Fe-4S</keyword>
<dbReference type="PROSITE" id="PS51918">
    <property type="entry name" value="RADICAL_SAM"/>
    <property type="match status" value="1"/>
</dbReference>
<keyword evidence="9" id="KW-1185">Reference proteome</keyword>
<dbReference type="PANTHER" id="PTHR30352:SF13">
    <property type="entry name" value="GLYCYL-RADICAL ENZYME ACTIVATING ENZYME YJJW-RELATED"/>
    <property type="match status" value="1"/>
</dbReference>
<evidence type="ECO:0000256" key="3">
    <source>
        <dbReference type="ARBA" id="ARBA00022691"/>
    </source>
</evidence>
<dbReference type="SFLD" id="SFLDS00029">
    <property type="entry name" value="Radical_SAM"/>
    <property type="match status" value="1"/>
</dbReference>
<keyword evidence="4" id="KW-0479">Metal-binding</keyword>
<dbReference type="CDD" id="cd01335">
    <property type="entry name" value="Radical_SAM"/>
    <property type="match status" value="1"/>
</dbReference>
<evidence type="ECO:0000256" key="2">
    <source>
        <dbReference type="ARBA" id="ARBA00022485"/>
    </source>
</evidence>
<dbReference type="AlphaFoldDB" id="A0A0M4NIQ5"/>
<dbReference type="NCBIfam" id="TIGR02495">
    <property type="entry name" value="NrdG2"/>
    <property type="match status" value="1"/>
</dbReference>
<dbReference type="InterPro" id="IPR013785">
    <property type="entry name" value="Aldolase_TIM"/>
</dbReference>